<feature type="transmembrane region" description="Helical" evidence="1">
    <location>
        <begin position="48"/>
        <end position="70"/>
    </location>
</feature>
<sequence length="269" mass="30815">MKTVRIYKDDIRVNVLRSLLFTDTVLAVIGGLCIAGILYTIFMHGLHLFHLGYYLSTLFVFELAFVALLTQKIDNQPISRLVPRAVTHSVSQKDQRSPQIDPYFTNFTIQDNMIVRPNALIRVFEIEPYDISLLNEQDREHFFIKLKQMIHALPSQGQILVKKQKSSIGDYSKHIFSLYSKSSGKTEPLIENYIQDLTSLVKTNEFNTIRYFVIFSVTAVTAKPKSTLTGISKLNDITLRFASSAFSSNLTIRPLLNEEIISFMKQQLR</sequence>
<evidence type="ECO:0000313" key="2">
    <source>
        <dbReference type="EMBL" id="PIS15711.1"/>
    </source>
</evidence>
<reference evidence="3" key="1">
    <citation type="submission" date="2017-09" db="EMBL/GenBank/DDBJ databases">
        <title>Depth-based differentiation of microbial function through sediment-hosted aquifers and enrichment of novel symbionts in the deep terrestrial subsurface.</title>
        <authorList>
            <person name="Probst A.J."/>
            <person name="Ladd B."/>
            <person name="Jarett J.K."/>
            <person name="Geller-Mcgrath D.E."/>
            <person name="Sieber C.M.K."/>
            <person name="Emerson J.B."/>
            <person name="Anantharaman K."/>
            <person name="Thomas B.C."/>
            <person name="Malmstrom R."/>
            <person name="Stieglmeier M."/>
            <person name="Klingl A."/>
            <person name="Woyke T."/>
            <person name="Ryan C.M."/>
            <person name="Banfield J.F."/>
        </authorList>
    </citation>
    <scope>NUCLEOTIDE SEQUENCE [LARGE SCALE GENOMIC DNA]</scope>
</reference>
<gene>
    <name evidence="2" type="ORF">COT62_02235</name>
</gene>
<comment type="caution">
    <text evidence="2">The sequence shown here is derived from an EMBL/GenBank/DDBJ whole genome shotgun (WGS) entry which is preliminary data.</text>
</comment>
<keyword evidence="1" id="KW-0812">Transmembrane</keyword>
<keyword evidence="1" id="KW-1133">Transmembrane helix</keyword>
<dbReference type="EMBL" id="PEZG01000051">
    <property type="protein sequence ID" value="PIS15711.1"/>
    <property type="molecule type" value="Genomic_DNA"/>
</dbReference>
<dbReference type="Proteomes" id="UP000231198">
    <property type="component" value="Unassembled WGS sequence"/>
</dbReference>
<evidence type="ECO:0000313" key="3">
    <source>
        <dbReference type="Proteomes" id="UP000231198"/>
    </source>
</evidence>
<keyword evidence="1" id="KW-0472">Membrane</keyword>
<proteinExistence type="predicted"/>
<protein>
    <submittedName>
        <fullName evidence="2">Uncharacterized protein</fullName>
    </submittedName>
</protein>
<accession>A0A2H0WSX7</accession>
<name>A0A2H0WSX7_9BACT</name>
<evidence type="ECO:0000256" key="1">
    <source>
        <dbReference type="SAM" id="Phobius"/>
    </source>
</evidence>
<organism evidence="2 3">
    <name type="scientific">Candidatus Roizmanbacteria bacterium CG09_land_8_20_14_0_10_41_9</name>
    <dbReference type="NCBI Taxonomy" id="1974850"/>
    <lineage>
        <taxon>Bacteria</taxon>
        <taxon>Candidatus Roizmaniibacteriota</taxon>
    </lineage>
</organism>
<feature type="transmembrane region" description="Helical" evidence="1">
    <location>
        <begin position="20"/>
        <end position="42"/>
    </location>
</feature>
<dbReference type="AlphaFoldDB" id="A0A2H0WSX7"/>